<dbReference type="Gene3D" id="3.40.50.1820">
    <property type="entry name" value="alpha/beta hydrolase"/>
    <property type="match status" value="1"/>
</dbReference>
<feature type="compositionally biased region" description="Basic residues" evidence="1">
    <location>
        <begin position="11"/>
        <end position="23"/>
    </location>
</feature>
<evidence type="ECO:0000313" key="3">
    <source>
        <dbReference type="Proteomes" id="UP001500218"/>
    </source>
</evidence>
<proteinExistence type="predicted"/>
<reference evidence="2 3" key="1">
    <citation type="journal article" date="2019" name="Int. J. Syst. Evol. Microbiol.">
        <title>The Global Catalogue of Microorganisms (GCM) 10K type strain sequencing project: providing services to taxonomists for standard genome sequencing and annotation.</title>
        <authorList>
            <consortium name="The Broad Institute Genomics Platform"/>
            <consortium name="The Broad Institute Genome Sequencing Center for Infectious Disease"/>
            <person name="Wu L."/>
            <person name="Ma J."/>
        </authorList>
    </citation>
    <scope>NUCLEOTIDE SEQUENCE [LARGE SCALE GENOMIC DNA]</scope>
    <source>
        <strain evidence="2 3">JCM 13250</strain>
    </source>
</reference>
<sequence length="87" mass="9003">MASRVAAGTRRPPHGHAAHHQIKRSPAANTDNTANGVPRVAAAGHSCGGLEALIAAQDSRVKSVVRSFVIGGGLASRPNWTVRGKNF</sequence>
<dbReference type="Proteomes" id="UP001500218">
    <property type="component" value="Unassembled WGS sequence"/>
</dbReference>
<dbReference type="RefSeq" id="WP_344124957.1">
    <property type="nucleotide sequence ID" value="NZ_BAAALT010000001.1"/>
</dbReference>
<accession>A0ABN2LBC7</accession>
<name>A0ABN2LBC7_9ACTN</name>
<comment type="caution">
    <text evidence="2">The sequence shown here is derived from an EMBL/GenBank/DDBJ whole genome shotgun (WGS) entry which is preliminary data.</text>
</comment>
<keyword evidence="3" id="KW-1185">Reference proteome</keyword>
<evidence type="ECO:0000313" key="2">
    <source>
        <dbReference type="EMBL" id="GAA1782199.1"/>
    </source>
</evidence>
<evidence type="ECO:0000256" key="1">
    <source>
        <dbReference type="SAM" id="MobiDB-lite"/>
    </source>
</evidence>
<organism evidence="2 3">
    <name type="scientific">Luedemannella flava</name>
    <dbReference type="NCBI Taxonomy" id="349316"/>
    <lineage>
        <taxon>Bacteria</taxon>
        <taxon>Bacillati</taxon>
        <taxon>Actinomycetota</taxon>
        <taxon>Actinomycetes</taxon>
        <taxon>Micromonosporales</taxon>
        <taxon>Micromonosporaceae</taxon>
        <taxon>Luedemannella</taxon>
    </lineage>
</organism>
<protein>
    <submittedName>
        <fullName evidence="2">Uncharacterized protein</fullName>
    </submittedName>
</protein>
<feature type="region of interest" description="Disordered" evidence="1">
    <location>
        <begin position="1"/>
        <end position="37"/>
    </location>
</feature>
<dbReference type="InterPro" id="IPR029058">
    <property type="entry name" value="AB_hydrolase_fold"/>
</dbReference>
<dbReference type="EMBL" id="BAAALT010000001">
    <property type="protein sequence ID" value="GAA1782199.1"/>
    <property type="molecule type" value="Genomic_DNA"/>
</dbReference>
<gene>
    <name evidence="2" type="ORF">GCM10009682_00560</name>
</gene>